<proteinExistence type="predicted"/>
<evidence type="ECO:0000313" key="3">
    <source>
        <dbReference type="Proteomes" id="UP000256970"/>
    </source>
</evidence>
<dbReference type="Pfam" id="PF24633">
    <property type="entry name" value="DUF7630"/>
    <property type="match status" value="1"/>
</dbReference>
<dbReference type="PANTHER" id="PTHR11319">
    <property type="entry name" value="G PROTEIN-COUPLED RECEPTOR-RELATED"/>
    <property type="match status" value="1"/>
</dbReference>
<dbReference type="Proteomes" id="UP000256970">
    <property type="component" value="Unassembled WGS sequence"/>
</dbReference>
<reference evidence="2 3" key="1">
    <citation type="submission" date="2016-10" db="EMBL/GenBank/DDBJ databases">
        <authorList>
            <person name="Cai Z."/>
        </authorList>
    </citation>
    <scope>NUCLEOTIDE SEQUENCE [LARGE SCALE GENOMIC DNA]</scope>
</reference>
<name>A0A383VXM2_TETOB</name>
<evidence type="ECO:0000259" key="1">
    <source>
        <dbReference type="Pfam" id="PF24633"/>
    </source>
</evidence>
<organism evidence="2 3">
    <name type="scientific">Tetradesmus obliquus</name>
    <name type="common">Green alga</name>
    <name type="synonym">Acutodesmus obliquus</name>
    <dbReference type="NCBI Taxonomy" id="3088"/>
    <lineage>
        <taxon>Eukaryota</taxon>
        <taxon>Viridiplantae</taxon>
        <taxon>Chlorophyta</taxon>
        <taxon>core chlorophytes</taxon>
        <taxon>Chlorophyceae</taxon>
        <taxon>CS clade</taxon>
        <taxon>Sphaeropleales</taxon>
        <taxon>Scenedesmaceae</taxon>
        <taxon>Tetradesmus</taxon>
    </lineage>
</organism>
<dbReference type="InterPro" id="IPR056047">
    <property type="entry name" value="CRMPA-like_DUF7630"/>
</dbReference>
<accession>A0A383VXM2</accession>
<dbReference type="EMBL" id="FNXT01000938">
    <property type="protein sequence ID" value="SZX69572.1"/>
    <property type="molecule type" value="Genomic_DNA"/>
</dbReference>
<gene>
    <name evidence="2" type="ORF">BQ4739_LOCUS9868</name>
</gene>
<evidence type="ECO:0000313" key="2">
    <source>
        <dbReference type="EMBL" id="SZX69572.1"/>
    </source>
</evidence>
<keyword evidence="3" id="KW-1185">Reference proteome</keyword>
<dbReference type="PANTHER" id="PTHR11319:SF35">
    <property type="entry name" value="OUTER MEMBRANE PROTEIN PMPC-RELATED"/>
    <property type="match status" value="1"/>
</dbReference>
<feature type="domain" description="DUF7630" evidence="1">
    <location>
        <begin position="132"/>
        <end position="161"/>
    </location>
</feature>
<dbReference type="AlphaFoldDB" id="A0A383VXM2"/>
<protein>
    <recommendedName>
        <fullName evidence="1">DUF7630 domain-containing protein</fullName>
    </recommendedName>
</protein>
<sequence>MGNKAYEGGAIAMVGFNSSITNCTFSGNRAIQNGFDVLSSRGGMLNITGSNITLASPTVTWERVIAGQCLKGEYFGELEGTCRRCPGSTYSLATPVPAVCSSCPPIAKCPGGDNIEAGKGFFRVSNASEKVVSCPRAGACLEANTCADSHEGLVCGSCSKGLAFCGQRWPYSGMGEKPI</sequence>